<gene>
    <name evidence="1" type="ORF">KK1_049733</name>
</gene>
<comment type="caution">
    <text evidence="1">The sequence shown here is derived from an EMBL/GenBank/DDBJ whole genome shotgun (WGS) entry which is preliminary data.</text>
</comment>
<evidence type="ECO:0000313" key="1">
    <source>
        <dbReference type="EMBL" id="KYP77234.1"/>
    </source>
</evidence>
<evidence type="ECO:0000313" key="2">
    <source>
        <dbReference type="Proteomes" id="UP000075243"/>
    </source>
</evidence>
<name>A0A151UD54_CAJCA</name>
<dbReference type="PANTHER" id="PTHR10775">
    <property type="entry name" value="OS08G0208400 PROTEIN"/>
    <property type="match status" value="1"/>
</dbReference>
<protein>
    <submittedName>
        <fullName evidence="1">Uncharacterized protein</fullName>
    </submittedName>
</protein>
<reference evidence="1" key="1">
    <citation type="journal article" date="2012" name="Nat. Biotechnol.">
        <title>Draft genome sequence of pigeonpea (Cajanus cajan), an orphan legume crop of resource-poor farmers.</title>
        <authorList>
            <person name="Varshney R.K."/>
            <person name="Chen W."/>
            <person name="Li Y."/>
            <person name="Bharti A.K."/>
            <person name="Saxena R.K."/>
            <person name="Schlueter J.A."/>
            <person name="Donoghue M.T."/>
            <person name="Azam S."/>
            <person name="Fan G."/>
            <person name="Whaley A.M."/>
            <person name="Farmer A.D."/>
            <person name="Sheridan J."/>
            <person name="Iwata A."/>
            <person name="Tuteja R."/>
            <person name="Penmetsa R.V."/>
            <person name="Wu W."/>
            <person name="Upadhyaya H.D."/>
            <person name="Yang S.P."/>
            <person name="Shah T."/>
            <person name="Saxena K.B."/>
            <person name="Michael T."/>
            <person name="McCombie W.R."/>
            <person name="Yang B."/>
            <person name="Zhang G."/>
            <person name="Yang H."/>
            <person name="Wang J."/>
            <person name="Spillane C."/>
            <person name="Cook D.R."/>
            <person name="May G.D."/>
            <person name="Xu X."/>
            <person name="Jackson S.A."/>
        </authorList>
    </citation>
    <scope>NUCLEOTIDE SEQUENCE [LARGE SCALE GENOMIC DNA]</scope>
</reference>
<proteinExistence type="predicted"/>
<accession>A0A151UD54</accession>
<dbReference type="PANTHER" id="PTHR10775:SF180">
    <property type="entry name" value="TRANSPOSON, EN_SPM-LIKE, TRANSPOSASE-ASSOCIATED DOMAIN PROTEIN-RELATED"/>
    <property type="match status" value="1"/>
</dbReference>
<dbReference type="Gramene" id="C.cajan_47221.t">
    <property type="protein sequence ID" value="C.cajan_47221.t.cds1"/>
    <property type="gene ID" value="C.cajan_47221"/>
</dbReference>
<sequence length="62" mass="7243">MLPNGNILLTHNYDVKKILCPMGMEYIRIHACSNDFILYSEEFDNLHECPQCGVSQKKNEKR</sequence>
<dbReference type="AlphaFoldDB" id="A0A151UD54"/>
<dbReference type="Proteomes" id="UP000075243">
    <property type="component" value="Unassembled WGS sequence"/>
</dbReference>
<organism evidence="1 2">
    <name type="scientific">Cajanus cajan</name>
    <name type="common">Pigeon pea</name>
    <name type="synonym">Cajanus indicus</name>
    <dbReference type="NCBI Taxonomy" id="3821"/>
    <lineage>
        <taxon>Eukaryota</taxon>
        <taxon>Viridiplantae</taxon>
        <taxon>Streptophyta</taxon>
        <taxon>Embryophyta</taxon>
        <taxon>Tracheophyta</taxon>
        <taxon>Spermatophyta</taxon>
        <taxon>Magnoliopsida</taxon>
        <taxon>eudicotyledons</taxon>
        <taxon>Gunneridae</taxon>
        <taxon>Pentapetalae</taxon>
        <taxon>rosids</taxon>
        <taxon>fabids</taxon>
        <taxon>Fabales</taxon>
        <taxon>Fabaceae</taxon>
        <taxon>Papilionoideae</taxon>
        <taxon>50 kb inversion clade</taxon>
        <taxon>NPAAA clade</taxon>
        <taxon>indigoferoid/millettioid clade</taxon>
        <taxon>Phaseoleae</taxon>
        <taxon>Cajanus</taxon>
    </lineage>
</organism>
<keyword evidence="2" id="KW-1185">Reference proteome</keyword>
<dbReference type="EMBL" id="AGCT01016234">
    <property type="protein sequence ID" value="KYP77234.1"/>
    <property type="molecule type" value="Genomic_DNA"/>
</dbReference>
<dbReference type="OMA" id="RIHACSN"/>